<dbReference type="PANTHER" id="PTHR42034:SF1">
    <property type="entry name" value="CONDENSATION DOMAIN-CONTAINING PROTEIN"/>
    <property type="match status" value="1"/>
</dbReference>
<gene>
    <name evidence="2" type="ORF">M409DRAFT_16563</name>
</gene>
<name>A0A6A6D388_ZASCE</name>
<dbReference type="EMBL" id="ML993580">
    <property type="protein sequence ID" value="KAF2172599.1"/>
    <property type="molecule type" value="Genomic_DNA"/>
</dbReference>
<evidence type="ECO:0008006" key="4">
    <source>
        <dbReference type="Google" id="ProtNLM"/>
    </source>
</evidence>
<evidence type="ECO:0000313" key="3">
    <source>
        <dbReference type="Proteomes" id="UP000799537"/>
    </source>
</evidence>
<proteinExistence type="predicted"/>
<sequence length="458" mass="51129">MSWSESEAGVYQRPVGENEEFIKLIGDRAHGLGREHWSVTSSATFQLAQPIEDENIVQKCRQAWKNLRFQHPSIASTAGDSKLSYNIPDDKTLDSWADETLHICQDKESLEDLVASFKPTKFVTAHLLLRESTIVLHFPHWRTDGYGALLLIDALLENLKGGITGSTKVPGEQVWGQEVSRLVPTVEDVLKLPEEATPEVCEEAKKFLATAALLHGTVGLEASPESEGALPKGTKGVNTRLSRSDTERIEKACLEQNLTLEAAVQASCAALTYQQAAEDQKEKPYTSTMRFSLRPFMDAPWNGAEFASALCTGGYLEQVQASNSWLQNAKHYTDKYNIGVTKDFLQTRRQYAKACLSALRQTPPPKPPASSEIDISSVGDAEKLVSPQYTDEDGRVVIEVRDVSIGVETLSRQVYCFLWKYHGQLELRLVYNEAFYDVSRMERIIDGLRKVLLENLCN</sequence>
<reference evidence="2" key="1">
    <citation type="journal article" date="2020" name="Stud. Mycol.">
        <title>101 Dothideomycetes genomes: a test case for predicting lifestyles and emergence of pathogens.</title>
        <authorList>
            <person name="Haridas S."/>
            <person name="Albert R."/>
            <person name="Binder M."/>
            <person name="Bloem J."/>
            <person name="Labutti K."/>
            <person name="Salamov A."/>
            <person name="Andreopoulos B."/>
            <person name="Baker S."/>
            <person name="Barry K."/>
            <person name="Bills G."/>
            <person name="Bluhm B."/>
            <person name="Cannon C."/>
            <person name="Castanera R."/>
            <person name="Culley D."/>
            <person name="Daum C."/>
            <person name="Ezra D."/>
            <person name="Gonzalez J."/>
            <person name="Henrissat B."/>
            <person name="Kuo A."/>
            <person name="Liang C."/>
            <person name="Lipzen A."/>
            <person name="Lutzoni F."/>
            <person name="Magnuson J."/>
            <person name="Mondo S."/>
            <person name="Nolan M."/>
            <person name="Ohm R."/>
            <person name="Pangilinan J."/>
            <person name="Park H.-J."/>
            <person name="Ramirez L."/>
            <person name="Alfaro M."/>
            <person name="Sun H."/>
            <person name="Tritt A."/>
            <person name="Yoshinaga Y."/>
            <person name="Zwiers L.-H."/>
            <person name="Turgeon B."/>
            <person name="Goodwin S."/>
            <person name="Spatafora J."/>
            <person name="Crous P."/>
            <person name="Grigoriev I."/>
        </authorList>
    </citation>
    <scope>NUCLEOTIDE SEQUENCE</scope>
    <source>
        <strain evidence="2">ATCC 36951</strain>
    </source>
</reference>
<accession>A0A6A6D388</accession>
<keyword evidence="3" id="KW-1185">Reference proteome</keyword>
<dbReference type="SUPFAM" id="SSF52777">
    <property type="entry name" value="CoA-dependent acyltransferases"/>
    <property type="match status" value="1"/>
</dbReference>
<dbReference type="PANTHER" id="PTHR42034">
    <property type="entry name" value="CHROMOSOME 7, WHOLE GENOME SHOTGUN SEQUENCE-RELATED"/>
    <property type="match status" value="1"/>
</dbReference>
<organism evidence="2 3">
    <name type="scientific">Zasmidium cellare ATCC 36951</name>
    <dbReference type="NCBI Taxonomy" id="1080233"/>
    <lineage>
        <taxon>Eukaryota</taxon>
        <taxon>Fungi</taxon>
        <taxon>Dikarya</taxon>
        <taxon>Ascomycota</taxon>
        <taxon>Pezizomycotina</taxon>
        <taxon>Dothideomycetes</taxon>
        <taxon>Dothideomycetidae</taxon>
        <taxon>Mycosphaerellales</taxon>
        <taxon>Mycosphaerellaceae</taxon>
        <taxon>Zasmidium</taxon>
    </lineage>
</organism>
<dbReference type="InterPro" id="IPR023213">
    <property type="entry name" value="CAT-like_dom_sf"/>
</dbReference>
<dbReference type="OrthoDB" id="2548233at2759"/>
<dbReference type="Proteomes" id="UP000799537">
    <property type="component" value="Unassembled WGS sequence"/>
</dbReference>
<evidence type="ECO:0000256" key="1">
    <source>
        <dbReference type="SAM" id="MobiDB-lite"/>
    </source>
</evidence>
<protein>
    <recommendedName>
        <fullName evidence="4">Condensation domain-containing protein</fullName>
    </recommendedName>
</protein>
<dbReference type="Gene3D" id="3.30.559.10">
    <property type="entry name" value="Chloramphenicol acetyltransferase-like domain"/>
    <property type="match status" value="1"/>
</dbReference>
<dbReference type="GeneID" id="54556941"/>
<evidence type="ECO:0000313" key="2">
    <source>
        <dbReference type="EMBL" id="KAF2172599.1"/>
    </source>
</evidence>
<dbReference type="AlphaFoldDB" id="A0A6A6D388"/>
<dbReference type="Gene3D" id="3.30.559.30">
    <property type="entry name" value="Nonribosomal peptide synthetase, condensation domain"/>
    <property type="match status" value="1"/>
</dbReference>
<feature type="region of interest" description="Disordered" evidence="1">
    <location>
        <begin position="223"/>
        <end position="242"/>
    </location>
</feature>
<dbReference type="RefSeq" id="XP_033673488.1">
    <property type="nucleotide sequence ID" value="XM_033803669.1"/>
</dbReference>